<evidence type="ECO:0000259" key="16">
    <source>
        <dbReference type="Pfam" id="PF00549"/>
    </source>
</evidence>
<dbReference type="Gene3D" id="3.30.379.10">
    <property type="entry name" value="Chitobiase/beta-hexosaminidase domain 2-like"/>
    <property type="match status" value="1"/>
</dbReference>
<protein>
    <recommendedName>
        <fullName evidence="6">beta-N-acetylhexosaminidase</fullName>
        <ecNumber evidence="6">3.2.1.52</ecNumber>
    </recommendedName>
</protein>
<dbReference type="Pfam" id="PF00549">
    <property type="entry name" value="Ligase_CoA"/>
    <property type="match status" value="1"/>
</dbReference>
<evidence type="ECO:0000256" key="12">
    <source>
        <dbReference type="ARBA" id="ARBA00023295"/>
    </source>
</evidence>
<dbReference type="SUPFAM" id="SSF103473">
    <property type="entry name" value="MFS general substrate transporter"/>
    <property type="match status" value="1"/>
</dbReference>
<feature type="transmembrane region" description="Helical" evidence="14">
    <location>
        <begin position="875"/>
        <end position="895"/>
    </location>
</feature>
<dbReference type="GO" id="GO:0016020">
    <property type="term" value="C:membrane"/>
    <property type="evidence" value="ECO:0007669"/>
    <property type="project" value="UniProtKB-SubCell"/>
</dbReference>
<dbReference type="STRING" id="2004952.A0A2C5ZIQ7"/>
<evidence type="ECO:0000256" key="7">
    <source>
        <dbReference type="ARBA" id="ARBA00022532"/>
    </source>
</evidence>
<dbReference type="InterPro" id="IPR011701">
    <property type="entry name" value="MFS"/>
</dbReference>
<feature type="transmembrane region" description="Helical" evidence="14">
    <location>
        <begin position="1000"/>
        <end position="1028"/>
    </location>
</feature>
<feature type="signal peptide" evidence="15">
    <location>
        <begin position="1"/>
        <end position="18"/>
    </location>
</feature>
<dbReference type="FunFam" id="3.40.50.261:FF:000001">
    <property type="entry name" value="Succinate--CoA ligase [ADP-forming] subunit beta"/>
    <property type="match status" value="1"/>
</dbReference>
<dbReference type="InterPro" id="IPR025705">
    <property type="entry name" value="Beta_hexosaminidase_sua/sub"/>
</dbReference>
<evidence type="ECO:0000313" key="20">
    <source>
        <dbReference type="EMBL" id="PHH79866.1"/>
    </source>
</evidence>
<dbReference type="GO" id="GO:0005739">
    <property type="term" value="C:mitochondrion"/>
    <property type="evidence" value="ECO:0007669"/>
    <property type="project" value="TreeGrafter"/>
</dbReference>
<evidence type="ECO:0000259" key="17">
    <source>
        <dbReference type="Pfam" id="PF00728"/>
    </source>
</evidence>
<dbReference type="Pfam" id="PF08442">
    <property type="entry name" value="ATP-grasp_2"/>
    <property type="match status" value="1"/>
</dbReference>
<comment type="caution">
    <text evidence="20">The sequence shown here is derived from an EMBL/GenBank/DDBJ whole genome shotgun (WGS) entry which is preliminary data.</text>
</comment>
<feature type="domain" description="ATP-citrate synthase/succinyl-CoA ligase C-terminal" evidence="16">
    <location>
        <begin position="1819"/>
        <end position="1936"/>
    </location>
</feature>
<evidence type="ECO:0000256" key="3">
    <source>
        <dbReference type="ARBA" id="ARBA00005064"/>
    </source>
</evidence>
<evidence type="ECO:0000256" key="10">
    <source>
        <dbReference type="ARBA" id="ARBA00022801"/>
    </source>
</evidence>
<feature type="transmembrane region" description="Helical" evidence="14">
    <location>
        <begin position="790"/>
        <end position="811"/>
    </location>
</feature>
<dbReference type="GO" id="GO:0006099">
    <property type="term" value="P:tricarboxylic acid cycle"/>
    <property type="evidence" value="ECO:0007669"/>
    <property type="project" value="UniProtKB-KW"/>
</dbReference>
<dbReference type="InterPro" id="IPR015883">
    <property type="entry name" value="Glyco_hydro_20_cat"/>
</dbReference>
<dbReference type="Proteomes" id="UP000226431">
    <property type="component" value="Unassembled WGS sequence"/>
</dbReference>
<dbReference type="CDD" id="cd06564">
    <property type="entry name" value="GH20_DspB_LnbB-like"/>
    <property type="match status" value="1"/>
</dbReference>
<evidence type="ECO:0000259" key="18">
    <source>
        <dbReference type="Pfam" id="PF08442"/>
    </source>
</evidence>
<feature type="chain" id="PRO_5012428723" description="beta-N-acetylhexosaminidase" evidence="15">
    <location>
        <begin position="19"/>
        <end position="1953"/>
    </location>
</feature>
<dbReference type="GO" id="GO:0016998">
    <property type="term" value="P:cell wall macromolecule catabolic process"/>
    <property type="evidence" value="ECO:0007669"/>
    <property type="project" value="InterPro"/>
</dbReference>
<dbReference type="SUPFAM" id="SSF55545">
    <property type="entry name" value="beta-N-acetylhexosaminidase-like domain"/>
    <property type="match status" value="1"/>
</dbReference>
<evidence type="ECO:0000259" key="19">
    <source>
        <dbReference type="Pfam" id="PF13452"/>
    </source>
</evidence>
<keyword evidence="21" id="KW-1185">Reference proteome</keyword>
<evidence type="ECO:0000256" key="8">
    <source>
        <dbReference type="ARBA" id="ARBA00022598"/>
    </source>
</evidence>
<dbReference type="Gene3D" id="3.10.129.10">
    <property type="entry name" value="Hotdog Thioesterase"/>
    <property type="match status" value="1"/>
</dbReference>
<dbReference type="GO" id="GO:0042709">
    <property type="term" value="C:succinate-CoA ligase complex"/>
    <property type="evidence" value="ECO:0007669"/>
    <property type="project" value="TreeGrafter"/>
</dbReference>
<evidence type="ECO:0000256" key="13">
    <source>
        <dbReference type="PIRSR" id="PIRSR625705-1"/>
    </source>
</evidence>
<evidence type="ECO:0000256" key="11">
    <source>
        <dbReference type="ARBA" id="ARBA00022840"/>
    </source>
</evidence>
<gene>
    <name evidence="20" type="ORF">CDD80_3599</name>
</gene>
<dbReference type="PROSITE" id="PS51904">
    <property type="entry name" value="GLYCOSYL_HYDROL_F25_2"/>
    <property type="match status" value="1"/>
</dbReference>
<evidence type="ECO:0000256" key="15">
    <source>
        <dbReference type="SAM" id="SignalP"/>
    </source>
</evidence>
<dbReference type="Gene3D" id="3.30.470.20">
    <property type="entry name" value="ATP-grasp fold, B domain"/>
    <property type="match status" value="1"/>
</dbReference>
<dbReference type="PRINTS" id="PR00738">
    <property type="entry name" value="GLHYDRLASE20"/>
</dbReference>
<comment type="pathway">
    <text evidence="3">Carbohydrate metabolism; tricarboxylic acid cycle; succinate from succinyl-CoA (ligase route): step 1/1.</text>
</comment>
<comment type="subcellular location">
    <subcellularLocation>
        <location evidence="2">Membrane</location>
        <topology evidence="2">Multi-pass membrane protein</topology>
    </subcellularLocation>
</comment>
<keyword evidence="15" id="KW-0732">Signal</keyword>
<accession>A0A2C5ZIQ7</accession>
<keyword evidence="14" id="KW-1133">Transmembrane helix</keyword>
<dbReference type="SUPFAM" id="SSF56059">
    <property type="entry name" value="Glutathione synthetase ATP-binding domain-like"/>
    <property type="match status" value="1"/>
</dbReference>
<keyword evidence="8" id="KW-0436">Ligase</keyword>
<dbReference type="InterPro" id="IPR036259">
    <property type="entry name" value="MFS_trans_sf"/>
</dbReference>
<feature type="active site" description="Proton donor" evidence="13">
    <location>
        <position position="328"/>
    </location>
</feature>
<dbReference type="InterPro" id="IPR002053">
    <property type="entry name" value="Glyco_hydro_25"/>
</dbReference>
<dbReference type="InterPro" id="IPR029018">
    <property type="entry name" value="Hex-like_dom2"/>
</dbReference>
<feature type="domain" description="Glycoside hydrolase family 20 catalytic" evidence="17">
    <location>
        <begin position="170"/>
        <end position="495"/>
    </location>
</feature>
<keyword evidence="14" id="KW-0472">Membrane</keyword>
<dbReference type="InterPro" id="IPR013650">
    <property type="entry name" value="ATP-grasp_succ-CoA_synth-type"/>
</dbReference>
<evidence type="ECO:0000256" key="6">
    <source>
        <dbReference type="ARBA" id="ARBA00012663"/>
    </source>
</evidence>
<name>A0A2C5ZIQ7_9HYPO</name>
<evidence type="ECO:0000313" key="21">
    <source>
        <dbReference type="Proteomes" id="UP000226431"/>
    </source>
</evidence>
<comment type="similarity">
    <text evidence="5">Belongs to the glycosyl hydrolase 25 family.</text>
</comment>
<dbReference type="Gene3D" id="3.20.20.80">
    <property type="entry name" value="Glycosidases"/>
    <property type="match status" value="2"/>
</dbReference>
<dbReference type="GO" id="GO:0005975">
    <property type="term" value="P:carbohydrate metabolic process"/>
    <property type="evidence" value="ECO:0007669"/>
    <property type="project" value="InterPro"/>
</dbReference>
<dbReference type="InterPro" id="IPR017866">
    <property type="entry name" value="Succ-CoA_synthase_bsu_CS"/>
</dbReference>
<dbReference type="PROSITE" id="PS01217">
    <property type="entry name" value="SUCCINYL_COA_LIG_3"/>
    <property type="match status" value="1"/>
</dbReference>
<comment type="catalytic activity">
    <reaction evidence="1">
        <text>Hydrolysis of terminal non-reducing N-acetyl-D-hexosamine residues in N-acetyl-beta-D-hexosaminides.</text>
        <dbReference type="EC" id="3.2.1.52"/>
    </reaction>
</comment>
<evidence type="ECO:0000256" key="9">
    <source>
        <dbReference type="ARBA" id="ARBA00022741"/>
    </source>
</evidence>
<sequence length="1953" mass="214510">MKPQAALLPSLLPAIVASLSSIPSALYTSSGTGFFALSEARVIDVDACYAVARDGLGSTLIPPSLLDFALTFSRDVEAVLGFRIPVSHEGRSRARGIFLTIDDDASAYTDAAGRKTSEGYSLTVNSSGIFIAGASPLGVWWATRTVLHQGLLHGRIPHGHGRDAPAWRERGMMLDAGRHFYPTGFLTELCAYMSFFKQNVLHLHLSDNLYNNKKYTREQSLRLGAWFRLWSDAQELRGLSSGRNESYSRSEMEDLQRTCAARGVTIVPELEAPGHALPIVQWRPQLGLRKDLSQLNISHPETIPTIKMIWRHFLPWFHSKVVSIGADEYTGPVNDYGRFVNSMNAFIQQESNKTKAVRIWGTFPPDKRPSFVNVDRDVSIQHWSYHEDNPYYDFIRNGYSVVNSMHDFYVVSKWGHYPNTLDAARTFDGNPNGKEPWYPHIFNLHKASDNARRDEPLVIGAITPLWNDYGPNASVYSEAYYAWRRGLPALADKQWGGRLTSRQFDRLFTDLYPHAPAQNLERRIPSKGDVIFEYDLSQMVSSTSNTIKDLSPNGYDAITNCAPMDSSLHMTPKCELKTPWSSKGRDYTLTVKLKIERLTDSGNTTLLVGADSVLMLTPTITLFASGTYHHLKLYFPMGEWIELSLRGRGNQTFISLERMRDKVAMGEEEFRVVMGIDGERLHSDVVAIEAPIEKSFEADDDAQLLPPTDTGRGAYVALACCTVSQAPIWGYSVSFGIFQEYYSNDSGIPGSPGAFASIGAAQVGVMYLLMPVIFVLLYRRPRWRPWCGRLGLLITMASISASAFVSTVHGLIVTQGVVYALGCALLFSPVSVYMDEWFVRFKGAAYGVMWGGKSAVGVGMPFVFSAMLSRFGLRITLLSWAVASALLTLPALVLMKPRLPLPAAGDVRGSRPLSWRFIRCTVFWMMQLGVVIQSLGYMMPSTYLASYALAIGLPPVTGPLLLAAFSLASVPGSIIHGFLGDKVSASKAILMSSFGSALPVFLLWGLSLHFANVMAFALAFGFFAGGFSSTWSGMVNEIQKVDASAESSIVFGMLLGGRGLGFVLSGPVSGALLSTRSRLMDGTLGYATIYGPMIIFTGTTAVLGAWGAYCFEASSVHGAVDFGQAYADGARFAIIRASSVSYSSCIHRTFRQFQQQAADAGLIRGGYHVGQPERAFGGIQAKYFLQNGGGWINDGMTLPGMMVLTDRDHRETRTCYGMTPKEIQRWIIEFTEVYRASTSIYPMLYTTTGWWKQCTGNTINLMNRALLVVSDHGDRLGELPAGWKKHTFWEYSASSPWAGGSTAAADIASLLSQKLARSTTVHRQKLDANQLQKLCLTLGTPRLGDVDVSLRPPPDGSPVPPGYHLVYFTPLVPESSLGPDGSDATFNAPAPFTRRMWAGGTMSWSGDALRVGDEVEERTRLVRATAKEGSKGDMILVDVEKELVSSRGCSVVDRRAWIFRPGLSTPVMPVTSSYKGQATVEQGQPEEDQLNHVPTRSLSWSQTALFRFSALTFNAHKIHYDKDWCQKVEGHPSPVVHGPLTLLSMLDHWRDVHGSGKQLLSIDYRALKPVYAGETTPRTRLVGSVDEARDAIKELGIPCIFAVEKQGRQGAFGSGSPADHKLIDTVDKATAIASQILNRRSSNQDSSLIMSQLRVTEHIQSDANWYLAISINRESYGPAITISRRGGMTIDEIARVYPDSLYTFPFTLSTGITTSLMSQIQTQLQLSSVQSSSLKHLLHQAFTVFSKKDATLFEINPMTMSKDGSIASLSTNLLIDDAAKKRQPELSALRDRSQDVAEEVEAEKHGLVYVKMEGDIGIVVNGAGLAMATNDAIGSHGGKSANFLDTGGKATTETMMKAFEIVTRDERVKAILVNIYGGLTRCDMIAQSIIGAARGLDVRVPMVVRLQGTNSEQGLKMLEEADLDIDMVVESDWRAARRVVELARGAESTNTCK</sequence>
<dbReference type="GO" id="GO:0009253">
    <property type="term" value="P:peptidoglycan catabolic process"/>
    <property type="evidence" value="ECO:0007669"/>
    <property type="project" value="InterPro"/>
</dbReference>
<dbReference type="EC" id="3.2.1.52" evidence="6"/>
<proteinExistence type="inferred from homology"/>
<evidence type="ECO:0000256" key="14">
    <source>
        <dbReference type="SAM" id="Phobius"/>
    </source>
</evidence>
<evidence type="ECO:0000256" key="4">
    <source>
        <dbReference type="ARBA" id="ARBA00006285"/>
    </source>
</evidence>
<keyword evidence="10" id="KW-0378">Hydrolase</keyword>
<keyword evidence="14" id="KW-0812">Transmembrane</keyword>
<dbReference type="SUPFAM" id="SSF52210">
    <property type="entry name" value="Succinyl-CoA synthetase domains"/>
    <property type="match status" value="1"/>
</dbReference>
<dbReference type="InterPro" id="IPR039569">
    <property type="entry name" value="FAS1-like_DH_region"/>
</dbReference>
<dbReference type="Pfam" id="PF00728">
    <property type="entry name" value="Glyco_hydro_20"/>
    <property type="match status" value="1"/>
</dbReference>
<feature type="transmembrane region" description="Helical" evidence="14">
    <location>
        <begin position="959"/>
        <end position="979"/>
    </location>
</feature>
<feature type="domain" description="ATP-grasp fold succinyl-CoA synthetase-type" evidence="18">
    <location>
        <begin position="1575"/>
        <end position="1759"/>
    </location>
</feature>
<dbReference type="Pfam" id="PF07690">
    <property type="entry name" value="MFS_1"/>
    <property type="match status" value="1"/>
</dbReference>
<dbReference type="GO" id="GO:0006104">
    <property type="term" value="P:succinyl-CoA metabolic process"/>
    <property type="evidence" value="ECO:0007669"/>
    <property type="project" value="TreeGrafter"/>
</dbReference>
<evidence type="ECO:0000256" key="1">
    <source>
        <dbReference type="ARBA" id="ARBA00001231"/>
    </source>
</evidence>
<dbReference type="SUPFAM" id="SSF54637">
    <property type="entry name" value="Thioesterase/thiol ester dehydrase-isomerase"/>
    <property type="match status" value="1"/>
</dbReference>
<evidence type="ECO:0000256" key="2">
    <source>
        <dbReference type="ARBA" id="ARBA00004141"/>
    </source>
</evidence>
<dbReference type="SUPFAM" id="SSF51445">
    <property type="entry name" value="(Trans)glycosidases"/>
    <property type="match status" value="2"/>
</dbReference>
<keyword evidence="11" id="KW-0067">ATP-binding</keyword>
<feature type="transmembrane region" description="Helical" evidence="14">
    <location>
        <begin position="846"/>
        <end position="869"/>
    </location>
</feature>
<feature type="transmembrane region" description="Helical" evidence="14">
    <location>
        <begin position="916"/>
        <end position="939"/>
    </location>
</feature>
<dbReference type="GO" id="GO:0003796">
    <property type="term" value="F:lysozyme activity"/>
    <property type="evidence" value="ECO:0007669"/>
    <property type="project" value="InterPro"/>
</dbReference>
<feature type="transmembrane region" description="Helical" evidence="14">
    <location>
        <begin position="754"/>
        <end position="778"/>
    </location>
</feature>
<dbReference type="InterPro" id="IPR029069">
    <property type="entry name" value="HotDog_dom_sf"/>
</dbReference>
<dbReference type="InterPro" id="IPR018077">
    <property type="entry name" value="Glyco_hydro_fam25_subgr"/>
</dbReference>
<dbReference type="Pfam" id="PF13452">
    <property type="entry name" value="FAS1_DH_region"/>
    <property type="match status" value="1"/>
</dbReference>
<feature type="transmembrane region" description="Helical" evidence="14">
    <location>
        <begin position="817"/>
        <end position="834"/>
    </location>
</feature>
<dbReference type="PANTHER" id="PTHR11815">
    <property type="entry name" value="SUCCINYL-COA SYNTHETASE BETA CHAIN"/>
    <property type="match status" value="1"/>
</dbReference>
<dbReference type="InterPro" id="IPR005811">
    <property type="entry name" value="SUCC_ACL_C"/>
</dbReference>
<comment type="similarity">
    <text evidence="4">Belongs to the glycosyl hydrolase 20 family.</text>
</comment>
<dbReference type="GO" id="GO:0004775">
    <property type="term" value="F:succinate-CoA ligase (ADP-forming) activity"/>
    <property type="evidence" value="ECO:0007669"/>
    <property type="project" value="TreeGrafter"/>
</dbReference>
<dbReference type="GO" id="GO:0004563">
    <property type="term" value="F:beta-N-acetylhexosaminidase activity"/>
    <property type="evidence" value="ECO:0007669"/>
    <property type="project" value="UniProtKB-EC"/>
</dbReference>
<dbReference type="Gene3D" id="1.20.1250.20">
    <property type="entry name" value="MFS general substrate transporter like domains"/>
    <property type="match status" value="2"/>
</dbReference>
<dbReference type="SMART" id="SM00641">
    <property type="entry name" value="Glyco_25"/>
    <property type="match status" value="1"/>
</dbReference>
<evidence type="ECO:0000256" key="5">
    <source>
        <dbReference type="ARBA" id="ARBA00010646"/>
    </source>
</evidence>
<feature type="transmembrane region" description="Helical" evidence="14">
    <location>
        <begin position="1084"/>
        <end position="1109"/>
    </location>
</feature>
<feature type="domain" description="FAS1-like dehydratase" evidence="19">
    <location>
        <begin position="1376"/>
        <end position="1453"/>
    </location>
</feature>
<dbReference type="PANTHER" id="PTHR11815:SF1">
    <property type="entry name" value="SUCCINATE--COA LIGASE [ADP-FORMING] SUBUNIT BETA, MITOCHONDRIAL"/>
    <property type="match status" value="1"/>
</dbReference>
<dbReference type="Gene3D" id="3.40.50.261">
    <property type="entry name" value="Succinyl-CoA synthetase domains"/>
    <property type="match status" value="1"/>
</dbReference>
<keyword evidence="7" id="KW-0816">Tricarboxylic acid cycle</keyword>
<keyword evidence="9" id="KW-0547">Nucleotide-binding</keyword>
<dbReference type="InterPro" id="IPR016102">
    <property type="entry name" value="Succinyl-CoA_synth-like"/>
</dbReference>
<dbReference type="OrthoDB" id="428480at2759"/>
<reference evidence="20 21" key="1">
    <citation type="submission" date="2017-06" db="EMBL/GenBank/DDBJ databases">
        <title>Ant-infecting Ophiocordyceps genomes reveal a high diversity of potential behavioral manipulation genes and a possible major role for enterotoxins.</title>
        <authorList>
            <person name="De Bekker C."/>
            <person name="Evans H.C."/>
            <person name="Brachmann A."/>
            <person name="Hughes D.P."/>
        </authorList>
    </citation>
    <scope>NUCLEOTIDE SEQUENCE [LARGE SCALE GENOMIC DNA]</scope>
    <source>
        <strain evidence="20 21">Map16</strain>
    </source>
</reference>
<dbReference type="InterPro" id="IPR017853">
    <property type="entry name" value="GH"/>
</dbReference>
<dbReference type="GO" id="GO:0005524">
    <property type="term" value="F:ATP binding"/>
    <property type="evidence" value="ECO:0007669"/>
    <property type="project" value="UniProtKB-KW"/>
</dbReference>
<organism evidence="20 21">
    <name type="scientific">Ophiocordyceps camponoti-rufipedis</name>
    <dbReference type="NCBI Taxonomy" id="2004952"/>
    <lineage>
        <taxon>Eukaryota</taxon>
        <taxon>Fungi</taxon>
        <taxon>Dikarya</taxon>
        <taxon>Ascomycota</taxon>
        <taxon>Pezizomycotina</taxon>
        <taxon>Sordariomycetes</taxon>
        <taxon>Hypocreomycetidae</taxon>
        <taxon>Hypocreales</taxon>
        <taxon>Ophiocordycipitaceae</taxon>
        <taxon>Ophiocordyceps</taxon>
    </lineage>
</organism>
<dbReference type="Pfam" id="PF01183">
    <property type="entry name" value="Glyco_hydro_25"/>
    <property type="match status" value="1"/>
</dbReference>
<dbReference type="GO" id="GO:0022857">
    <property type="term" value="F:transmembrane transporter activity"/>
    <property type="evidence" value="ECO:0007669"/>
    <property type="project" value="InterPro"/>
</dbReference>
<keyword evidence="12" id="KW-0326">Glycosidase</keyword>
<feature type="transmembrane region" description="Helical" evidence="14">
    <location>
        <begin position="1048"/>
        <end position="1072"/>
    </location>
</feature>
<dbReference type="EMBL" id="NJES01000032">
    <property type="protein sequence ID" value="PHH79866.1"/>
    <property type="molecule type" value="Genomic_DNA"/>
</dbReference>